<accession>A0A1Y1ZD37</accession>
<sequence>MEEDTKGVLILLSLLCFIFLAGFVWCVCCGTCIGRQVLREFGFQRCIPTSQDDQWQPVSLDDVEMEPRMAYPTNFDSAPGAYTNHREV</sequence>
<evidence type="ECO:0000313" key="1">
    <source>
        <dbReference type="EMBL" id="ORY08119.1"/>
    </source>
</evidence>
<dbReference type="OrthoDB" id="2412974at2759"/>
<protein>
    <submittedName>
        <fullName evidence="1">Uncharacterized protein</fullName>
    </submittedName>
</protein>
<reference evidence="1 2" key="1">
    <citation type="submission" date="2016-07" db="EMBL/GenBank/DDBJ databases">
        <title>Pervasive Adenine N6-methylation of Active Genes in Fungi.</title>
        <authorList>
            <consortium name="DOE Joint Genome Institute"/>
            <person name="Mondo S.J."/>
            <person name="Dannebaum R.O."/>
            <person name="Kuo R.C."/>
            <person name="Labutti K."/>
            <person name="Haridas S."/>
            <person name="Kuo A."/>
            <person name="Salamov A."/>
            <person name="Ahrendt S.R."/>
            <person name="Lipzen A."/>
            <person name="Sullivan W."/>
            <person name="Andreopoulos W.B."/>
            <person name="Clum A."/>
            <person name="Lindquist E."/>
            <person name="Daum C."/>
            <person name="Ramamoorthy G.K."/>
            <person name="Gryganskyi A."/>
            <person name="Culley D."/>
            <person name="Magnuson J.K."/>
            <person name="James T.Y."/>
            <person name="O'Malley M.A."/>
            <person name="Stajich J.E."/>
            <person name="Spatafora J.W."/>
            <person name="Visel A."/>
            <person name="Grigoriev I.V."/>
        </authorList>
    </citation>
    <scope>NUCLEOTIDE SEQUENCE [LARGE SCALE GENOMIC DNA]</scope>
    <source>
        <strain evidence="1 2">CBS 931.73</strain>
    </source>
</reference>
<dbReference type="Proteomes" id="UP000193498">
    <property type="component" value="Unassembled WGS sequence"/>
</dbReference>
<comment type="caution">
    <text evidence="1">The sequence shown here is derived from an EMBL/GenBank/DDBJ whole genome shotgun (WGS) entry which is preliminary data.</text>
</comment>
<dbReference type="EMBL" id="MCFE01000003">
    <property type="protein sequence ID" value="ORY08119.1"/>
    <property type="molecule type" value="Genomic_DNA"/>
</dbReference>
<name>A0A1Y1ZD37_9FUNG</name>
<proteinExistence type="predicted"/>
<evidence type="ECO:0000313" key="2">
    <source>
        <dbReference type="Proteomes" id="UP000193498"/>
    </source>
</evidence>
<organism evidence="1 2">
    <name type="scientific">Basidiobolus meristosporus CBS 931.73</name>
    <dbReference type="NCBI Taxonomy" id="1314790"/>
    <lineage>
        <taxon>Eukaryota</taxon>
        <taxon>Fungi</taxon>
        <taxon>Fungi incertae sedis</taxon>
        <taxon>Zoopagomycota</taxon>
        <taxon>Entomophthoromycotina</taxon>
        <taxon>Basidiobolomycetes</taxon>
        <taxon>Basidiobolales</taxon>
        <taxon>Basidiobolaceae</taxon>
        <taxon>Basidiobolus</taxon>
    </lineage>
</organism>
<dbReference type="InParanoid" id="A0A1Y1ZD37"/>
<gene>
    <name evidence="1" type="ORF">K493DRAFT_309926</name>
</gene>
<dbReference type="AlphaFoldDB" id="A0A1Y1ZD37"/>
<keyword evidence="2" id="KW-1185">Reference proteome</keyword>